<keyword evidence="2 4" id="KW-0863">Zinc-finger</keyword>
<feature type="domain" description="RING-type" evidence="6">
    <location>
        <begin position="5"/>
        <end position="32"/>
    </location>
</feature>
<reference evidence="7" key="2">
    <citation type="submission" date="2025-09" db="UniProtKB">
        <authorList>
            <consortium name="Ensembl"/>
        </authorList>
    </citation>
    <scope>IDENTIFICATION</scope>
</reference>
<dbReference type="Pfam" id="PF13639">
    <property type="entry name" value="zf-RING_2"/>
    <property type="match status" value="1"/>
</dbReference>
<evidence type="ECO:0000259" key="6">
    <source>
        <dbReference type="PROSITE" id="PS50089"/>
    </source>
</evidence>
<name>A0A8D2Q8X4_VARKO</name>
<dbReference type="GO" id="GO:0043161">
    <property type="term" value="P:proteasome-mediated ubiquitin-dependent protein catabolic process"/>
    <property type="evidence" value="ECO:0007669"/>
    <property type="project" value="TreeGrafter"/>
</dbReference>
<dbReference type="InterPro" id="IPR050731">
    <property type="entry name" value="HRD1_E3_ubiq-ligases"/>
</dbReference>
<feature type="region of interest" description="Disordered" evidence="5">
    <location>
        <begin position="40"/>
        <end position="119"/>
    </location>
</feature>
<organism evidence="7 8">
    <name type="scientific">Varanus komodoensis</name>
    <name type="common">Komodo dragon</name>
    <dbReference type="NCBI Taxonomy" id="61221"/>
    <lineage>
        <taxon>Eukaryota</taxon>
        <taxon>Metazoa</taxon>
        <taxon>Chordata</taxon>
        <taxon>Craniata</taxon>
        <taxon>Vertebrata</taxon>
        <taxon>Euteleostomi</taxon>
        <taxon>Lepidosauria</taxon>
        <taxon>Squamata</taxon>
        <taxon>Bifurcata</taxon>
        <taxon>Unidentata</taxon>
        <taxon>Episquamata</taxon>
        <taxon>Toxicofera</taxon>
        <taxon>Anguimorpha</taxon>
        <taxon>Paleoanguimorpha</taxon>
        <taxon>Varanoidea</taxon>
        <taxon>Varanidae</taxon>
        <taxon>Varanus</taxon>
    </lineage>
</organism>
<accession>A0A8D2Q8X4</accession>
<evidence type="ECO:0000256" key="4">
    <source>
        <dbReference type="PROSITE-ProRule" id="PRU00175"/>
    </source>
</evidence>
<dbReference type="PANTHER" id="PTHR22763">
    <property type="entry name" value="RING ZINC FINGER PROTEIN"/>
    <property type="match status" value="1"/>
</dbReference>
<dbReference type="SUPFAM" id="SSF57850">
    <property type="entry name" value="RING/U-box"/>
    <property type="match status" value="1"/>
</dbReference>
<sequence>MTVAVVTRCGHFFHGDCLRKWFYVRGTCPLCHQPVVAGARQETPQDQAPGRGAEPALEGAEAPRPKSDGEAPVGQSAARTAAEPLRTGGPEPSSAAASGEQRRPSGTTGEPAESGPGFSLGGGSAFLGPCVLLHAPRPPAPRSTGKSERCVKQGQCLLCSPGSRVGLEPPWRWCLAGRVLVSAGREALCL</sequence>
<dbReference type="GO" id="GO:0008270">
    <property type="term" value="F:zinc ion binding"/>
    <property type="evidence" value="ECO:0007669"/>
    <property type="project" value="UniProtKB-KW"/>
</dbReference>
<dbReference type="GO" id="GO:0012505">
    <property type="term" value="C:endomembrane system"/>
    <property type="evidence" value="ECO:0007669"/>
    <property type="project" value="TreeGrafter"/>
</dbReference>
<evidence type="ECO:0000256" key="2">
    <source>
        <dbReference type="ARBA" id="ARBA00022771"/>
    </source>
</evidence>
<dbReference type="GO" id="GO:0061630">
    <property type="term" value="F:ubiquitin protein ligase activity"/>
    <property type="evidence" value="ECO:0007669"/>
    <property type="project" value="TreeGrafter"/>
</dbReference>
<proteinExistence type="predicted"/>
<protein>
    <recommendedName>
        <fullName evidence="6">RING-type domain-containing protein</fullName>
    </recommendedName>
</protein>
<dbReference type="Proteomes" id="UP000694545">
    <property type="component" value="Unplaced"/>
</dbReference>
<dbReference type="Gene3D" id="3.30.40.10">
    <property type="entry name" value="Zinc/RING finger domain, C3HC4 (zinc finger)"/>
    <property type="match status" value="1"/>
</dbReference>
<evidence type="ECO:0000313" key="8">
    <source>
        <dbReference type="Proteomes" id="UP000694545"/>
    </source>
</evidence>
<dbReference type="GO" id="GO:0036503">
    <property type="term" value="P:ERAD pathway"/>
    <property type="evidence" value="ECO:0007669"/>
    <property type="project" value="TreeGrafter"/>
</dbReference>
<keyword evidence="8" id="KW-1185">Reference proteome</keyword>
<dbReference type="Ensembl" id="ENSVKKT00000028953.1">
    <property type="protein sequence ID" value="ENSVKKP00000028276.1"/>
    <property type="gene ID" value="ENSVKKG00000018306.1"/>
</dbReference>
<dbReference type="PROSITE" id="PS50089">
    <property type="entry name" value="ZF_RING_2"/>
    <property type="match status" value="1"/>
</dbReference>
<dbReference type="AlphaFoldDB" id="A0A8D2Q8X4"/>
<keyword evidence="1" id="KW-0479">Metal-binding</keyword>
<reference evidence="7" key="1">
    <citation type="submission" date="2025-08" db="UniProtKB">
        <authorList>
            <consortium name="Ensembl"/>
        </authorList>
    </citation>
    <scope>IDENTIFICATION</scope>
</reference>
<dbReference type="InterPro" id="IPR013083">
    <property type="entry name" value="Znf_RING/FYVE/PHD"/>
</dbReference>
<keyword evidence="3" id="KW-0862">Zinc</keyword>
<evidence type="ECO:0000313" key="7">
    <source>
        <dbReference type="Ensembl" id="ENSVKKP00000028276.1"/>
    </source>
</evidence>
<evidence type="ECO:0000256" key="5">
    <source>
        <dbReference type="SAM" id="MobiDB-lite"/>
    </source>
</evidence>
<evidence type="ECO:0000256" key="1">
    <source>
        <dbReference type="ARBA" id="ARBA00022723"/>
    </source>
</evidence>
<evidence type="ECO:0000256" key="3">
    <source>
        <dbReference type="ARBA" id="ARBA00022833"/>
    </source>
</evidence>
<dbReference type="PANTHER" id="PTHR22763:SF191">
    <property type="entry name" value="RING FINGER PROTEIN 145 HOMOLOG"/>
    <property type="match status" value="1"/>
</dbReference>
<feature type="compositionally biased region" description="Low complexity" evidence="5">
    <location>
        <begin position="48"/>
        <end position="60"/>
    </location>
</feature>
<dbReference type="InterPro" id="IPR001841">
    <property type="entry name" value="Znf_RING"/>
</dbReference>